<dbReference type="CDD" id="cd12914">
    <property type="entry name" value="PDC1_DGC_like"/>
    <property type="match status" value="1"/>
</dbReference>
<evidence type="ECO:0000256" key="4">
    <source>
        <dbReference type="SAM" id="Phobius"/>
    </source>
</evidence>
<dbReference type="Gene3D" id="3.30.70.270">
    <property type="match status" value="1"/>
</dbReference>
<evidence type="ECO:0000256" key="1">
    <source>
        <dbReference type="ARBA" id="ARBA00004665"/>
    </source>
</evidence>
<dbReference type="Pfam" id="PF00990">
    <property type="entry name" value="GGDEF"/>
    <property type="match status" value="1"/>
</dbReference>
<dbReference type="RefSeq" id="WP_397212683.1">
    <property type="nucleotide sequence ID" value="NZ_JBGFSN010000004.1"/>
</dbReference>
<dbReference type="InterPro" id="IPR054327">
    <property type="entry name" value="His-kinase-like_sensor"/>
</dbReference>
<keyword evidence="4" id="KW-0812">Transmembrane</keyword>
<organism evidence="6 7">
    <name type="scientific">Pantoea osteomyelitidis</name>
    <dbReference type="NCBI Taxonomy" id="3230026"/>
    <lineage>
        <taxon>Bacteria</taxon>
        <taxon>Pseudomonadati</taxon>
        <taxon>Pseudomonadota</taxon>
        <taxon>Gammaproteobacteria</taxon>
        <taxon>Enterobacterales</taxon>
        <taxon>Erwiniaceae</taxon>
        <taxon>Pantoea</taxon>
    </lineage>
</organism>
<keyword evidence="7" id="KW-1185">Reference proteome</keyword>
<comment type="catalytic activity">
    <reaction evidence="3">
        <text>2 GTP = 3',3'-c-di-GMP + 2 diphosphate</text>
        <dbReference type="Rhea" id="RHEA:24898"/>
        <dbReference type="ChEBI" id="CHEBI:33019"/>
        <dbReference type="ChEBI" id="CHEBI:37565"/>
        <dbReference type="ChEBI" id="CHEBI:58805"/>
        <dbReference type="EC" id="2.7.7.65"/>
    </reaction>
</comment>
<reference evidence="6 7" key="1">
    <citation type="submission" date="2024-08" db="EMBL/GenBank/DDBJ databases">
        <title>Pantoea ronii - a newly identified human opportunistic pathogen.</title>
        <authorList>
            <person name="Keidar-Friedman D."/>
            <person name="Sorek N."/>
            <person name="Leshin-Carmel D."/>
            <person name="Tsur A."/>
            <person name="Amsalem M."/>
            <person name="Tolkach D."/>
            <person name="Brosh-Nissimov T."/>
        </authorList>
    </citation>
    <scope>NUCLEOTIDE SEQUENCE [LARGE SCALE GENOMIC DNA]</scope>
    <source>
        <strain evidence="6 7">AA23256</strain>
    </source>
</reference>
<keyword evidence="4" id="KW-1133">Transmembrane helix</keyword>
<feature type="transmembrane region" description="Helical" evidence="4">
    <location>
        <begin position="299"/>
        <end position="317"/>
    </location>
</feature>
<gene>
    <name evidence="6" type="ORF">ABU178_05260</name>
</gene>
<feature type="transmembrane region" description="Helical" evidence="4">
    <location>
        <begin position="21"/>
        <end position="40"/>
    </location>
</feature>
<evidence type="ECO:0000313" key="7">
    <source>
        <dbReference type="Proteomes" id="UP001611251"/>
    </source>
</evidence>
<proteinExistence type="predicted"/>
<dbReference type="InterPro" id="IPR000160">
    <property type="entry name" value="GGDEF_dom"/>
</dbReference>
<name>A0ABW7PTF0_9GAMM</name>
<evidence type="ECO:0000256" key="3">
    <source>
        <dbReference type="ARBA" id="ARBA00034247"/>
    </source>
</evidence>
<dbReference type="InterPro" id="IPR029151">
    <property type="entry name" value="Sensor-like_sf"/>
</dbReference>
<dbReference type="SUPFAM" id="SSF55073">
    <property type="entry name" value="Nucleotide cyclase"/>
    <property type="match status" value="1"/>
</dbReference>
<keyword evidence="4" id="KW-0472">Membrane</keyword>
<dbReference type="PROSITE" id="PS50887">
    <property type="entry name" value="GGDEF"/>
    <property type="match status" value="1"/>
</dbReference>
<dbReference type="NCBIfam" id="TIGR00254">
    <property type="entry name" value="GGDEF"/>
    <property type="match status" value="1"/>
</dbReference>
<dbReference type="SMART" id="SM00267">
    <property type="entry name" value="GGDEF"/>
    <property type="match status" value="1"/>
</dbReference>
<dbReference type="Gene3D" id="3.30.450.20">
    <property type="entry name" value="PAS domain"/>
    <property type="match status" value="2"/>
</dbReference>
<evidence type="ECO:0000259" key="5">
    <source>
        <dbReference type="PROSITE" id="PS50887"/>
    </source>
</evidence>
<dbReference type="SUPFAM" id="SSF103190">
    <property type="entry name" value="Sensory domain-like"/>
    <property type="match status" value="1"/>
</dbReference>
<dbReference type="Pfam" id="PF22588">
    <property type="entry name" value="dCache_1_like"/>
    <property type="match status" value="1"/>
</dbReference>
<protein>
    <recommendedName>
        <fullName evidence="2">diguanylate cyclase</fullName>
        <ecNumber evidence="2">2.7.7.65</ecNumber>
    </recommendedName>
</protein>
<dbReference type="Proteomes" id="UP001611251">
    <property type="component" value="Unassembled WGS sequence"/>
</dbReference>
<keyword evidence="6" id="KW-0548">Nucleotidyltransferase</keyword>
<accession>A0ABW7PTF0</accession>
<dbReference type="InterPro" id="IPR050469">
    <property type="entry name" value="Diguanylate_Cyclase"/>
</dbReference>
<dbReference type="PANTHER" id="PTHR45138:SF9">
    <property type="entry name" value="DIGUANYLATE CYCLASE DGCM-RELATED"/>
    <property type="match status" value="1"/>
</dbReference>
<keyword evidence="6" id="KW-0808">Transferase</keyword>
<dbReference type="GO" id="GO:0052621">
    <property type="term" value="F:diguanylate cyclase activity"/>
    <property type="evidence" value="ECO:0007669"/>
    <property type="project" value="UniProtKB-EC"/>
</dbReference>
<dbReference type="InterPro" id="IPR029787">
    <property type="entry name" value="Nucleotide_cyclase"/>
</dbReference>
<feature type="domain" description="GGDEF" evidence="5">
    <location>
        <begin position="378"/>
        <end position="517"/>
    </location>
</feature>
<evidence type="ECO:0000313" key="6">
    <source>
        <dbReference type="EMBL" id="MFH8133586.1"/>
    </source>
</evidence>
<dbReference type="PANTHER" id="PTHR45138">
    <property type="entry name" value="REGULATORY COMPONENTS OF SENSORY TRANSDUCTION SYSTEM"/>
    <property type="match status" value="1"/>
</dbReference>
<dbReference type="CDD" id="cd01949">
    <property type="entry name" value="GGDEF"/>
    <property type="match status" value="1"/>
</dbReference>
<comment type="caution">
    <text evidence="6">The sequence shown here is derived from an EMBL/GenBank/DDBJ whole genome shotgun (WGS) entry which is preliminary data.</text>
</comment>
<dbReference type="EC" id="2.7.7.65" evidence="2"/>
<dbReference type="EMBL" id="JBGFSN010000004">
    <property type="protein sequence ID" value="MFH8133586.1"/>
    <property type="molecule type" value="Genomic_DNA"/>
</dbReference>
<sequence length="523" mass="58682">MKIREKLSANFALHSSLGRSMTRYLLFLLIAVLFFSLWTLNRSWQQVIYDAQNLAVNLSISQTRQAEDTFLQTEITLRMVKNAIPDGNPASINTAQLDPILAEMKSRLPQLHGLFVYDAQGKWIATSGLKIHTNINNADREYFHYHRNNPQGSIHIGHVIHSRNTGDLVIPVSLRLSDSAGGFSGVVLATVRVDYFHHFYSFFELGERDLLALILDDGTALYVRPFSESFVNRNISASPLFTTQLMQANRGKGTWRSALDGIPRIFGYARSEHYPIIVAAGFDRPALWKRWLNNSLPDVVLNGALFIIILIMSVMVLRQVRTNVKNQIELTDLKDELTLINQTLQAMALLDGLTGLANRRQFDLFLTQNLKRSAFTGKPVSLVMIDIDYFKHYNDTYGHVAGDRCLMQVGAVLKEISHRKTDLVARYGGEEFAIVLPDTERQDALNLAWRAVNTVYNAAIPHQSSALAEKRVTISAGCYAMQGREKESDALQIKEGADAALYQAKRGGRNRAAIRDEAITESG</sequence>
<comment type="pathway">
    <text evidence="1">Purine metabolism; 3',5'-cyclic di-GMP biosynthesis.</text>
</comment>
<dbReference type="InterPro" id="IPR043128">
    <property type="entry name" value="Rev_trsase/Diguanyl_cyclase"/>
</dbReference>
<dbReference type="CDD" id="cd12915">
    <property type="entry name" value="PDC2_DGC_like"/>
    <property type="match status" value="1"/>
</dbReference>
<evidence type="ECO:0000256" key="2">
    <source>
        <dbReference type="ARBA" id="ARBA00012528"/>
    </source>
</evidence>